<protein>
    <submittedName>
        <fullName evidence="1">Uncharacterized protein</fullName>
    </submittedName>
</protein>
<accession>F2JJW8</accession>
<reference evidence="1 2" key="1">
    <citation type="journal article" date="2011" name="J. Bacteriol.">
        <title>Complete genome sequence of the cellulose-degrading bacterium Cellulosilyticum lentocellum.</title>
        <authorList>
            <consortium name="US DOE Joint Genome Institute"/>
            <person name="Miller D.A."/>
            <person name="Suen G."/>
            <person name="Bruce D."/>
            <person name="Copeland A."/>
            <person name="Cheng J.F."/>
            <person name="Detter C."/>
            <person name="Goodwin L.A."/>
            <person name="Han C.S."/>
            <person name="Hauser L.J."/>
            <person name="Land M.L."/>
            <person name="Lapidus A."/>
            <person name="Lucas S."/>
            <person name="Meincke L."/>
            <person name="Pitluck S."/>
            <person name="Tapia R."/>
            <person name="Teshima H."/>
            <person name="Woyke T."/>
            <person name="Fox B.G."/>
            <person name="Angert E.R."/>
            <person name="Currie C.R."/>
        </authorList>
    </citation>
    <scope>NUCLEOTIDE SEQUENCE [LARGE SCALE GENOMIC DNA]</scope>
    <source>
        <strain evidence="2">ATCC 49066 / DSM 5427 / NCIMB 11756 / RHM5</strain>
    </source>
</reference>
<dbReference type="RefSeq" id="WP_013656548.1">
    <property type="nucleotide sequence ID" value="NC_015275.1"/>
</dbReference>
<dbReference type="EMBL" id="CP002582">
    <property type="protein sequence ID" value="ADZ83250.1"/>
    <property type="molecule type" value="Genomic_DNA"/>
</dbReference>
<sequence>MDINQTMAVFKAFYLGCENMEKISRRTKVSREEVREALRGARECGLIKYSTKDYNETFTHVENKKLGVYLRAKGIIK</sequence>
<dbReference type="Proteomes" id="UP000008467">
    <property type="component" value="Chromosome"/>
</dbReference>
<keyword evidence="2" id="KW-1185">Reference proteome</keyword>
<organism evidence="1 2">
    <name type="scientific">Cellulosilyticum lentocellum (strain ATCC 49066 / DSM 5427 / NCIMB 11756 / RHM5)</name>
    <name type="common">Clostridium lentocellum</name>
    <dbReference type="NCBI Taxonomy" id="642492"/>
    <lineage>
        <taxon>Bacteria</taxon>
        <taxon>Bacillati</taxon>
        <taxon>Bacillota</taxon>
        <taxon>Clostridia</taxon>
        <taxon>Lachnospirales</taxon>
        <taxon>Cellulosilyticaceae</taxon>
        <taxon>Cellulosilyticum</taxon>
    </lineage>
</organism>
<proteinExistence type="predicted"/>
<name>F2JJW8_CELLD</name>
<evidence type="ECO:0000313" key="1">
    <source>
        <dbReference type="EMBL" id="ADZ83250.1"/>
    </source>
</evidence>
<gene>
    <name evidence="1" type="ordered locus">Clole_1524</name>
</gene>
<dbReference type="STRING" id="642492.Clole_1524"/>
<dbReference type="HOGENOM" id="CLU_2631717_0_0_9"/>
<evidence type="ECO:0000313" key="2">
    <source>
        <dbReference type="Proteomes" id="UP000008467"/>
    </source>
</evidence>
<dbReference type="AlphaFoldDB" id="F2JJW8"/>
<dbReference type="KEGG" id="cle:Clole_1524"/>